<dbReference type="AlphaFoldDB" id="A0A1G8LMZ0"/>
<dbReference type="Proteomes" id="UP000235682">
    <property type="component" value="Unassembled WGS sequence"/>
</dbReference>
<dbReference type="Gene3D" id="3.40.190.10">
    <property type="entry name" value="Periplasmic binding protein-like II"/>
    <property type="match status" value="2"/>
</dbReference>
<sequence>MKRTFSRQAVKLLLLILAIVLSGCVVDKEAINVVSREAGSGTRDAFVEEVHVVDDQGDDMTTVEADVQNSTNGVMQYVAGNPRGIGYISFGSLNDTVKPIAIDGVPITEETIKSGDYSVARSFNIVWKHDGLSDLANDFVGFIYSPEGKEIIEGLNYISIGKERQPDLPPTSRTTPKGQLTIVGSTSVTPVMEKLAERYEQNNPGVKINITSNGSSAGVSAATEGTADIGMVSRALNDEEQEQLLAVPIALDGIAIVIHPSNPHANLTFNEVSDIFKGKITHWDQLPTR</sequence>
<evidence type="ECO:0000256" key="5">
    <source>
        <dbReference type="ARBA" id="ARBA00022592"/>
    </source>
</evidence>
<keyword evidence="8" id="KW-0449">Lipoprotein</keyword>
<evidence type="ECO:0000259" key="9">
    <source>
        <dbReference type="Pfam" id="PF12849"/>
    </source>
</evidence>
<dbReference type="PROSITE" id="PS51257">
    <property type="entry name" value="PROKAR_LIPOPROTEIN"/>
    <property type="match status" value="1"/>
</dbReference>
<keyword evidence="11" id="KW-1185">Reference proteome</keyword>
<evidence type="ECO:0000256" key="1">
    <source>
        <dbReference type="ARBA" id="ARBA00002841"/>
    </source>
</evidence>
<evidence type="ECO:0000313" key="11">
    <source>
        <dbReference type="Proteomes" id="UP000235682"/>
    </source>
</evidence>
<dbReference type="InterPro" id="IPR050811">
    <property type="entry name" value="Phosphate_ABC_transporter"/>
</dbReference>
<dbReference type="GO" id="GO:0006817">
    <property type="term" value="P:phosphate ion transport"/>
    <property type="evidence" value="ECO:0007669"/>
    <property type="project" value="UniProtKB-KW"/>
</dbReference>
<reference evidence="10 11" key="1">
    <citation type="submission" date="2017-09" db="EMBL/GenBank/DDBJ databases">
        <title>Bacterial strain isolated from the female urinary microbiota.</title>
        <authorList>
            <person name="Thomas-White K."/>
            <person name="Kumar N."/>
            <person name="Forster S."/>
            <person name="Putonti C."/>
            <person name="Lawley T."/>
            <person name="Wolfe A.J."/>
        </authorList>
    </citation>
    <scope>NUCLEOTIDE SEQUENCE [LARGE SCALE GENOMIC DNA]</scope>
    <source>
        <strain evidence="10 11">UMB0852</strain>
    </source>
</reference>
<comment type="caution">
    <text evidence="10">The sequence shown here is derived from an EMBL/GenBank/DDBJ whole genome shotgun (WGS) entry which is preliminary data.</text>
</comment>
<keyword evidence="5" id="KW-0592">Phosphate transport</keyword>
<comment type="function">
    <text evidence="1">Part of the ABC transporter complex PstSACB involved in phosphate import.</text>
</comment>
<keyword evidence="5" id="KW-0813">Transport</keyword>
<evidence type="ECO:0000256" key="3">
    <source>
        <dbReference type="ARBA" id="ARBA00008725"/>
    </source>
</evidence>
<gene>
    <name evidence="10" type="ORF">CJ205_06235</name>
</gene>
<dbReference type="EMBL" id="PNHE01000026">
    <property type="protein sequence ID" value="PMC58080.1"/>
    <property type="molecule type" value="Genomic_DNA"/>
</dbReference>
<keyword evidence="6" id="KW-0732">Signal</keyword>
<dbReference type="PANTHER" id="PTHR30570:SF1">
    <property type="entry name" value="PHOSPHATE-BINDING PROTEIN PSTS"/>
    <property type="match status" value="1"/>
</dbReference>
<accession>A0A1G8LMZ0</accession>
<dbReference type="GO" id="GO:0005886">
    <property type="term" value="C:plasma membrane"/>
    <property type="evidence" value="ECO:0007669"/>
    <property type="project" value="UniProtKB-SubCell"/>
</dbReference>
<name>A0A1G8LMZ0_9LACT</name>
<keyword evidence="7" id="KW-0564">Palmitate</keyword>
<comment type="subcellular location">
    <subcellularLocation>
        <location evidence="2">Cell membrane</location>
        <topology evidence="2">Lipid-anchor</topology>
    </subcellularLocation>
</comment>
<evidence type="ECO:0000256" key="2">
    <source>
        <dbReference type="ARBA" id="ARBA00004193"/>
    </source>
</evidence>
<dbReference type="PANTHER" id="PTHR30570">
    <property type="entry name" value="PERIPLASMIC PHOSPHATE BINDING COMPONENT OF PHOSPHATE ABC TRANSPORTER"/>
    <property type="match status" value="1"/>
</dbReference>
<dbReference type="Pfam" id="PF12849">
    <property type="entry name" value="PBP_like_2"/>
    <property type="match status" value="2"/>
</dbReference>
<dbReference type="OrthoDB" id="9790048at2"/>
<evidence type="ECO:0000256" key="8">
    <source>
        <dbReference type="ARBA" id="ARBA00023288"/>
    </source>
</evidence>
<dbReference type="SUPFAM" id="SSF53850">
    <property type="entry name" value="Periplasmic binding protein-like II"/>
    <property type="match status" value="2"/>
</dbReference>
<dbReference type="STRING" id="84521.SAMN04487994_102214"/>
<comment type="similarity">
    <text evidence="3">Belongs to the PstS family.</text>
</comment>
<feature type="domain" description="PBP" evidence="9">
    <location>
        <begin position="171"/>
        <end position="285"/>
    </location>
</feature>
<protein>
    <submittedName>
        <fullName evidence="10">Phosphate ABC transporter substrate-binding protein</fullName>
    </submittedName>
</protein>
<evidence type="ECO:0000256" key="6">
    <source>
        <dbReference type="ARBA" id="ARBA00022729"/>
    </source>
</evidence>
<evidence type="ECO:0000313" key="10">
    <source>
        <dbReference type="EMBL" id="PMC58080.1"/>
    </source>
</evidence>
<dbReference type="InterPro" id="IPR024370">
    <property type="entry name" value="PBP_domain"/>
</dbReference>
<proteinExistence type="inferred from homology"/>
<evidence type="ECO:0000256" key="4">
    <source>
        <dbReference type="ARBA" id="ARBA00011529"/>
    </source>
</evidence>
<evidence type="ECO:0000256" key="7">
    <source>
        <dbReference type="ARBA" id="ARBA00023139"/>
    </source>
</evidence>
<comment type="subunit">
    <text evidence="4">The complex is composed of two ATP-binding proteins (PstB), two transmembrane proteins (PstC and PstA) and a solute-binding protein (PstS).</text>
</comment>
<feature type="domain" description="PBP" evidence="9">
    <location>
        <begin position="29"/>
        <end position="147"/>
    </location>
</feature>
<organism evidence="10 11">
    <name type="scientific">Dolosicoccus paucivorans</name>
    <dbReference type="NCBI Taxonomy" id="84521"/>
    <lineage>
        <taxon>Bacteria</taxon>
        <taxon>Bacillati</taxon>
        <taxon>Bacillota</taxon>
        <taxon>Bacilli</taxon>
        <taxon>Lactobacillales</taxon>
        <taxon>Aerococcaceae</taxon>
        <taxon>Dolosicoccus</taxon>
    </lineage>
</organism>
<dbReference type="RefSeq" id="WP_092085322.1">
    <property type="nucleotide sequence ID" value="NZ_FNEL01000022.1"/>
</dbReference>